<dbReference type="PROSITE" id="PS51471">
    <property type="entry name" value="FE2OG_OXY"/>
    <property type="match status" value="1"/>
</dbReference>
<dbReference type="Proteomes" id="UP001165079">
    <property type="component" value="Unassembled WGS sequence"/>
</dbReference>
<organism evidence="2 3">
    <name type="scientific">Actinorhabdospora filicis</name>
    <dbReference type="NCBI Taxonomy" id="1785913"/>
    <lineage>
        <taxon>Bacteria</taxon>
        <taxon>Bacillati</taxon>
        <taxon>Actinomycetota</taxon>
        <taxon>Actinomycetes</taxon>
        <taxon>Micromonosporales</taxon>
        <taxon>Micromonosporaceae</taxon>
        <taxon>Actinorhabdospora</taxon>
    </lineage>
</organism>
<evidence type="ECO:0000313" key="2">
    <source>
        <dbReference type="EMBL" id="GLZ77485.1"/>
    </source>
</evidence>
<sequence>MESATLFRTPFPHGTVRGVFPEDVARELAMWIGDERTWRDCDREDPPRRSFYWTSTAAPPAIAGLLTPALMRSLREQAEEIFGKSFERDFPVSANRYPVGHGIKIHNDYFPDPAAHRYFFTHRLIVYLSPDTDADSGGLLGIFERDDPGTRIRTIVPAFNAGSLMAMGPGSFHAVSAVKTGVRYSIGFSFTNITGRY</sequence>
<dbReference type="InterPro" id="IPR005123">
    <property type="entry name" value="Oxoglu/Fe-dep_dioxygenase_dom"/>
</dbReference>
<dbReference type="InterPro" id="IPR044862">
    <property type="entry name" value="Pro_4_hyd_alph_FE2OG_OXY"/>
</dbReference>
<accession>A0A9W6SI08</accession>
<keyword evidence="3" id="KW-1185">Reference proteome</keyword>
<name>A0A9W6SI08_9ACTN</name>
<dbReference type="EMBL" id="BSTX01000001">
    <property type="protein sequence ID" value="GLZ77485.1"/>
    <property type="molecule type" value="Genomic_DNA"/>
</dbReference>
<dbReference type="Gene3D" id="2.60.120.620">
    <property type="entry name" value="q2cbj1_9rhob like domain"/>
    <property type="match status" value="1"/>
</dbReference>
<dbReference type="Pfam" id="PF13640">
    <property type="entry name" value="2OG-FeII_Oxy_3"/>
    <property type="match status" value="1"/>
</dbReference>
<feature type="domain" description="Fe2OG dioxygenase" evidence="1">
    <location>
        <begin position="88"/>
        <end position="193"/>
    </location>
</feature>
<evidence type="ECO:0000259" key="1">
    <source>
        <dbReference type="PROSITE" id="PS51471"/>
    </source>
</evidence>
<protein>
    <recommendedName>
        <fullName evidence="1">Fe2OG dioxygenase domain-containing protein</fullName>
    </recommendedName>
</protein>
<evidence type="ECO:0000313" key="3">
    <source>
        <dbReference type="Proteomes" id="UP001165079"/>
    </source>
</evidence>
<comment type="caution">
    <text evidence="2">The sequence shown here is derived from an EMBL/GenBank/DDBJ whole genome shotgun (WGS) entry which is preliminary data.</text>
</comment>
<gene>
    <name evidence="2" type="ORF">Afil01_22920</name>
</gene>
<dbReference type="AlphaFoldDB" id="A0A9W6SI08"/>
<reference evidence="2" key="1">
    <citation type="submission" date="2023-03" db="EMBL/GenBank/DDBJ databases">
        <title>Actinorhabdospora filicis NBRC 111898.</title>
        <authorList>
            <person name="Ichikawa N."/>
            <person name="Sato H."/>
            <person name="Tonouchi N."/>
        </authorList>
    </citation>
    <scope>NUCLEOTIDE SEQUENCE</scope>
    <source>
        <strain evidence="2">NBRC 111898</strain>
    </source>
</reference>
<dbReference type="RefSeq" id="WP_285662586.1">
    <property type="nucleotide sequence ID" value="NZ_BSTX01000001.1"/>
</dbReference>
<proteinExistence type="predicted"/>